<dbReference type="InterPro" id="IPR042174">
    <property type="entry name" value="RecF_2"/>
</dbReference>
<keyword evidence="9 12" id="KW-0238">DNA-binding</keyword>
<dbReference type="EMBL" id="JAJEPU010000012">
    <property type="protein sequence ID" value="MCC2164385.1"/>
    <property type="molecule type" value="Genomic_DNA"/>
</dbReference>
<dbReference type="PROSITE" id="PS00618">
    <property type="entry name" value="RECF_2"/>
    <property type="match status" value="1"/>
</dbReference>
<keyword evidence="4 12" id="KW-0963">Cytoplasm</keyword>
<dbReference type="RefSeq" id="WP_308451037.1">
    <property type="nucleotide sequence ID" value="NZ_JAJEPU010000012.1"/>
</dbReference>
<protein>
    <recommendedName>
        <fullName evidence="3 12">DNA replication and repair protein RecF</fullName>
    </recommendedName>
</protein>
<keyword evidence="11 12" id="KW-0742">SOS response</keyword>
<evidence type="ECO:0000256" key="8">
    <source>
        <dbReference type="ARBA" id="ARBA00022840"/>
    </source>
</evidence>
<comment type="subcellular location">
    <subcellularLocation>
        <location evidence="1 12 13">Cytoplasm</location>
    </subcellularLocation>
</comment>
<gene>
    <name evidence="12 15" type="primary">recF</name>
    <name evidence="15" type="ORF">LKD32_05740</name>
</gene>
<evidence type="ECO:0000259" key="14">
    <source>
        <dbReference type="Pfam" id="PF02463"/>
    </source>
</evidence>
<dbReference type="GO" id="GO:0009432">
    <property type="term" value="P:SOS response"/>
    <property type="evidence" value="ECO:0007669"/>
    <property type="project" value="UniProtKB-UniRule"/>
</dbReference>
<keyword evidence="6 12" id="KW-0547">Nucleotide-binding</keyword>
<dbReference type="GO" id="GO:0006260">
    <property type="term" value="P:DNA replication"/>
    <property type="evidence" value="ECO:0007669"/>
    <property type="project" value="UniProtKB-UniRule"/>
</dbReference>
<dbReference type="InterPro" id="IPR001238">
    <property type="entry name" value="DNA-binding_RecF"/>
</dbReference>
<evidence type="ECO:0000256" key="11">
    <source>
        <dbReference type="ARBA" id="ARBA00023236"/>
    </source>
</evidence>
<organism evidence="15 16">
    <name type="scientific">Brotaphodocola catenula</name>
    <dbReference type="NCBI Taxonomy" id="2885361"/>
    <lineage>
        <taxon>Bacteria</taxon>
        <taxon>Bacillati</taxon>
        <taxon>Bacillota</taxon>
        <taxon>Clostridia</taxon>
        <taxon>Lachnospirales</taxon>
        <taxon>Lachnospiraceae</taxon>
        <taxon>Brotaphodocola</taxon>
    </lineage>
</organism>
<evidence type="ECO:0000256" key="2">
    <source>
        <dbReference type="ARBA" id="ARBA00008016"/>
    </source>
</evidence>
<evidence type="ECO:0000256" key="5">
    <source>
        <dbReference type="ARBA" id="ARBA00022705"/>
    </source>
</evidence>
<evidence type="ECO:0000256" key="12">
    <source>
        <dbReference type="HAMAP-Rule" id="MF_00365"/>
    </source>
</evidence>
<dbReference type="InterPro" id="IPR027417">
    <property type="entry name" value="P-loop_NTPase"/>
</dbReference>
<keyword evidence="7 12" id="KW-0227">DNA damage</keyword>
<evidence type="ECO:0000256" key="9">
    <source>
        <dbReference type="ARBA" id="ARBA00023125"/>
    </source>
</evidence>
<evidence type="ECO:0000313" key="16">
    <source>
        <dbReference type="Proteomes" id="UP001198962"/>
    </source>
</evidence>
<evidence type="ECO:0000256" key="10">
    <source>
        <dbReference type="ARBA" id="ARBA00023204"/>
    </source>
</evidence>
<evidence type="ECO:0000256" key="1">
    <source>
        <dbReference type="ARBA" id="ARBA00004496"/>
    </source>
</evidence>
<keyword evidence="10 12" id="KW-0234">DNA repair</keyword>
<feature type="domain" description="RecF/RecN/SMC N-terminal" evidence="14">
    <location>
        <begin position="3"/>
        <end position="328"/>
    </location>
</feature>
<evidence type="ECO:0000256" key="7">
    <source>
        <dbReference type="ARBA" id="ARBA00022763"/>
    </source>
</evidence>
<comment type="similarity">
    <text evidence="2 12 13">Belongs to the RecF family.</text>
</comment>
<dbReference type="NCBIfam" id="TIGR00611">
    <property type="entry name" value="recf"/>
    <property type="match status" value="1"/>
</dbReference>
<dbReference type="GO" id="GO:0005737">
    <property type="term" value="C:cytoplasm"/>
    <property type="evidence" value="ECO:0007669"/>
    <property type="project" value="UniProtKB-SubCell"/>
</dbReference>
<evidence type="ECO:0000256" key="3">
    <source>
        <dbReference type="ARBA" id="ARBA00020170"/>
    </source>
</evidence>
<dbReference type="GO" id="GO:0005524">
    <property type="term" value="F:ATP binding"/>
    <property type="evidence" value="ECO:0007669"/>
    <property type="project" value="UniProtKB-UniRule"/>
</dbReference>
<evidence type="ECO:0000256" key="4">
    <source>
        <dbReference type="ARBA" id="ARBA00022490"/>
    </source>
</evidence>
<dbReference type="Gene3D" id="3.40.50.300">
    <property type="entry name" value="P-loop containing nucleotide triphosphate hydrolases"/>
    <property type="match status" value="1"/>
</dbReference>
<dbReference type="SUPFAM" id="SSF52540">
    <property type="entry name" value="P-loop containing nucleoside triphosphate hydrolases"/>
    <property type="match status" value="1"/>
</dbReference>
<accession>A0AAE3DHU9</accession>
<dbReference type="GO" id="GO:0003697">
    <property type="term" value="F:single-stranded DNA binding"/>
    <property type="evidence" value="ECO:0007669"/>
    <property type="project" value="UniProtKB-UniRule"/>
</dbReference>
<dbReference type="AlphaFoldDB" id="A0AAE3DHU9"/>
<evidence type="ECO:0000313" key="15">
    <source>
        <dbReference type="EMBL" id="MCC2164385.1"/>
    </source>
</evidence>
<dbReference type="CDD" id="cd03242">
    <property type="entry name" value="ABC_RecF"/>
    <property type="match status" value="1"/>
</dbReference>
<evidence type="ECO:0000256" key="13">
    <source>
        <dbReference type="RuleBase" id="RU000578"/>
    </source>
</evidence>
<comment type="function">
    <text evidence="12 13">The RecF protein is involved in DNA metabolism; it is required for DNA replication and normal SOS inducibility. RecF binds preferentially to single-stranded, linear DNA. It also seems to bind ATP.</text>
</comment>
<proteinExistence type="inferred from homology"/>
<dbReference type="InterPro" id="IPR018078">
    <property type="entry name" value="DNA-binding_RecF_CS"/>
</dbReference>
<dbReference type="PANTHER" id="PTHR32182">
    <property type="entry name" value="DNA REPLICATION AND REPAIR PROTEIN RECF"/>
    <property type="match status" value="1"/>
</dbReference>
<name>A0AAE3DHU9_9FIRM</name>
<keyword evidence="16" id="KW-1185">Reference proteome</keyword>
<reference evidence="15" key="1">
    <citation type="submission" date="2021-10" db="EMBL/GenBank/DDBJ databases">
        <title>Anaerobic single-cell dispensing facilitates the cultivation of human gut bacteria.</title>
        <authorList>
            <person name="Afrizal A."/>
        </authorList>
    </citation>
    <scope>NUCLEOTIDE SEQUENCE</scope>
    <source>
        <strain evidence="15">CLA-AA-H274</strain>
    </source>
</reference>
<dbReference type="Proteomes" id="UP001198962">
    <property type="component" value="Unassembled WGS sequence"/>
</dbReference>
<keyword evidence="8 12" id="KW-0067">ATP-binding</keyword>
<dbReference type="GO" id="GO:0000731">
    <property type="term" value="P:DNA synthesis involved in DNA repair"/>
    <property type="evidence" value="ECO:0007669"/>
    <property type="project" value="TreeGrafter"/>
</dbReference>
<feature type="binding site" evidence="12">
    <location>
        <begin position="30"/>
        <end position="37"/>
    </location>
    <ligand>
        <name>ATP</name>
        <dbReference type="ChEBI" id="CHEBI:30616"/>
    </ligand>
</feature>
<sequence length="364" mass="42349">MIIESIELKNYRNYEELHLEFSPGTNIFYGNNAQGKTNVLEAVYVCATTRSHRSSKDREMIRFGEDESHIKMTVRKRDVPYRIDMHLKKNKAKGVAINGIPIRRASELFGIVNVVFFSPEDLNLIKNGPSERRKFIDLELCQLNKLYVHSLVLYNRVLMQRNRLLKELTFHPEYEETLDVWDMQLVQYGQELIRYREDFICQLNELILGIHRKLSGEKETLRIVYDPNARAEELETAVRQSRTQDLKQKTTLSGPHRDDIAFFVNDVDIRKFGSQGQQRTAALSLKLAEIELVKKLVKDYPILLLDDVLSELDGSRQNQLLDAICHIQTMITCTGLEDFVNNRFHIDRLFQVVEGTVSCENEKV</sequence>
<dbReference type="InterPro" id="IPR003395">
    <property type="entry name" value="RecF/RecN/SMC_N"/>
</dbReference>
<dbReference type="HAMAP" id="MF_00365">
    <property type="entry name" value="RecF"/>
    <property type="match status" value="1"/>
</dbReference>
<dbReference type="Pfam" id="PF02463">
    <property type="entry name" value="SMC_N"/>
    <property type="match status" value="1"/>
</dbReference>
<dbReference type="GO" id="GO:0006302">
    <property type="term" value="P:double-strand break repair"/>
    <property type="evidence" value="ECO:0007669"/>
    <property type="project" value="TreeGrafter"/>
</dbReference>
<evidence type="ECO:0000256" key="6">
    <source>
        <dbReference type="ARBA" id="ARBA00022741"/>
    </source>
</evidence>
<comment type="caution">
    <text evidence="15">The sequence shown here is derived from an EMBL/GenBank/DDBJ whole genome shotgun (WGS) entry which is preliminary data.</text>
</comment>
<keyword evidence="5 12" id="KW-0235">DNA replication</keyword>
<dbReference type="Gene3D" id="1.20.1050.90">
    <property type="entry name" value="RecF/RecN/SMC, N-terminal domain"/>
    <property type="match status" value="1"/>
</dbReference>
<dbReference type="PANTHER" id="PTHR32182:SF0">
    <property type="entry name" value="DNA REPLICATION AND REPAIR PROTEIN RECF"/>
    <property type="match status" value="1"/>
</dbReference>